<dbReference type="PANTHER" id="PTHR34119">
    <property type="entry name" value="HYDROXYPROLINE-RICH GLYCOPROTEIN-LIKE"/>
    <property type="match status" value="1"/>
</dbReference>
<evidence type="ECO:0000313" key="2">
    <source>
        <dbReference type="EMBL" id="OMO63732.1"/>
    </source>
</evidence>
<proteinExistence type="predicted"/>
<dbReference type="Gramene" id="OMO63732">
    <property type="protein sequence ID" value="OMO63732"/>
    <property type="gene ID" value="CCACVL1_22322"/>
</dbReference>
<dbReference type="Gene3D" id="1.20.1270.60">
    <property type="entry name" value="Arfaptin homology (AH) domain/BAR domain"/>
    <property type="match status" value="1"/>
</dbReference>
<feature type="compositionally biased region" description="Acidic residues" evidence="1">
    <location>
        <begin position="248"/>
        <end position="266"/>
    </location>
</feature>
<feature type="compositionally biased region" description="Low complexity" evidence="1">
    <location>
        <begin position="512"/>
        <end position="531"/>
    </location>
</feature>
<evidence type="ECO:0008006" key="4">
    <source>
        <dbReference type="Google" id="ProtNLM"/>
    </source>
</evidence>
<feature type="region of interest" description="Disordered" evidence="1">
    <location>
        <begin position="234"/>
        <end position="296"/>
    </location>
</feature>
<evidence type="ECO:0000256" key="1">
    <source>
        <dbReference type="SAM" id="MobiDB-lite"/>
    </source>
</evidence>
<dbReference type="SUPFAM" id="SSF103657">
    <property type="entry name" value="BAR/IMD domain-like"/>
    <property type="match status" value="1"/>
</dbReference>
<dbReference type="FunFam" id="1.20.1270.60:FF:000095">
    <property type="entry name" value="Hydroxyproline-rich glycoprotein family protein"/>
    <property type="match status" value="1"/>
</dbReference>
<feature type="region of interest" description="Disordered" evidence="1">
    <location>
        <begin position="504"/>
        <end position="550"/>
    </location>
</feature>
<name>A0A1R3H057_COCAP</name>
<reference evidence="2 3" key="1">
    <citation type="submission" date="2013-09" db="EMBL/GenBank/DDBJ databases">
        <title>Corchorus capsularis genome sequencing.</title>
        <authorList>
            <person name="Alam M."/>
            <person name="Haque M.S."/>
            <person name="Islam M.S."/>
            <person name="Emdad E.M."/>
            <person name="Islam M.M."/>
            <person name="Ahmed B."/>
            <person name="Halim A."/>
            <person name="Hossen Q.M.M."/>
            <person name="Hossain M.Z."/>
            <person name="Ahmed R."/>
            <person name="Khan M.M."/>
            <person name="Islam R."/>
            <person name="Rashid M.M."/>
            <person name="Khan S.A."/>
            <person name="Rahman M.S."/>
            <person name="Alam M."/>
        </authorList>
    </citation>
    <scope>NUCLEOTIDE SEQUENCE [LARGE SCALE GENOMIC DNA]</scope>
    <source>
        <strain evidence="3">cv. CVL-1</strain>
        <tissue evidence="2">Whole seedling</tissue>
    </source>
</reference>
<sequence length="668" mass="74133">MKTSLRRLRGFALHKHGGEAKDRRDLRPLAQLDELAQASQDMEDMRDCYDSLLSAAAATTNSAYEFSESLREMGTCLLEKTALNEDEESGRVLLMLGKVQFKLLKLVDSYRSHISQTITIPSESLLNELRTVEEMKRQCDEKRTVYEYMAMRPKEKGRAKSGKVETFSTEQLQIAHDEYDEEATLFVFRLKSLKQGQSRSLLTQAARHHAAQLHFFRKALRSLEEVEPHVQKITEEQHIDYHFSGLEDDRDNGDDDGNYENDDGEEYSISSDDSYDSRDDGELSFDCGQNDQDQNVVPTSRHSMEVDPVGLTFPQVVMVEAAKENLERSRRHSFSFRGELRNSSQSAPLFAESRSDPSEKMQPLLSRKFSSYVLPTPVATKVSTGLVNPAPQTIRTSLNKHSNKLWHSSPLEHKNYERILGDEKTSGSAFISTQSILRESNNNASSNRLTPPSADRVVSSWVSPVAAYDSKKIKRHAFSGPLTSKPWPTKVVSVEHLGLFSGPILRNPMPQQPSTSPKVSPSTSPTFLSSPKISELHELPRPPASSVPKSSRPLGLVGFSGPLMSRGQVLSATNKSVVSKAASPLPKPPEVVTRSFSIPSSAHKVMSLPVSKPLETAVNSQMAELVVSPPLTPISLSRVQPSSTNSETIDRAGSLFLKEDCGVCDGDF</sequence>
<organism evidence="2 3">
    <name type="scientific">Corchorus capsularis</name>
    <name type="common">Jute</name>
    <dbReference type="NCBI Taxonomy" id="210143"/>
    <lineage>
        <taxon>Eukaryota</taxon>
        <taxon>Viridiplantae</taxon>
        <taxon>Streptophyta</taxon>
        <taxon>Embryophyta</taxon>
        <taxon>Tracheophyta</taxon>
        <taxon>Spermatophyta</taxon>
        <taxon>Magnoliopsida</taxon>
        <taxon>eudicotyledons</taxon>
        <taxon>Gunneridae</taxon>
        <taxon>Pentapetalae</taxon>
        <taxon>rosids</taxon>
        <taxon>malvids</taxon>
        <taxon>Malvales</taxon>
        <taxon>Malvaceae</taxon>
        <taxon>Grewioideae</taxon>
        <taxon>Apeibeae</taxon>
        <taxon>Corchorus</taxon>
    </lineage>
</organism>
<dbReference type="PANTHER" id="PTHR34119:SF1">
    <property type="entry name" value="OS04G0394700 PROTEIN"/>
    <property type="match status" value="1"/>
</dbReference>
<dbReference type="Proteomes" id="UP000188268">
    <property type="component" value="Unassembled WGS sequence"/>
</dbReference>
<dbReference type="EMBL" id="AWWV01012885">
    <property type="protein sequence ID" value="OMO63732.1"/>
    <property type="molecule type" value="Genomic_DNA"/>
</dbReference>
<feature type="compositionally biased region" description="Polar residues" evidence="1">
    <location>
        <begin position="287"/>
        <end position="296"/>
    </location>
</feature>
<dbReference type="STRING" id="210143.A0A1R3H057"/>
<dbReference type="CDD" id="cd07307">
    <property type="entry name" value="BAR"/>
    <property type="match status" value="1"/>
</dbReference>
<gene>
    <name evidence="2" type="ORF">CCACVL1_22322</name>
</gene>
<dbReference type="OMA" id="RTNIIHT"/>
<dbReference type="OrthoDB" id="1925034at2759"/>
<feature type="compositionally biased region" description="Basic and acidic residues" evidence="1">
    <location>
        <begin position="234"/>
        <end position="247"/>
    </location>
</feature>
<dbReference type="InterPro" id="IPR037488">
    <property type="entry name" value="At2g33490-like"/>
</dbReference>
<keyword evidence="3" id="KW-1185">Reference proteome</keyword>
<protein>
    <recommendedName>
        <fullName evidence="4">BAR domain-containing protein</fullName>
    </recommendedName>
</protein>
<evidence type="ECO:0000313" key="3">
    <source>
        <dbReference type="Proteomes" id="UP000188268"/>
    </source>
</evidence>
<dbReference type="AlphaFoldDB" id="A0A1R3H057"/>
<dbReference type="InterPro" id="IPR027267">
    <property type="entry name" value="AH/BAR_dom_sf"/>
</dbReference>
<comment type="caution">
    <text evidence="2">The sequence shown here is derived from an EMBL/GenBank/DDBJ whole genome shotgun (WGS) entry which is preliminary data.</text>
</comment>
<accession>A0A1R3H057</accession>